<dbReference type="Proteomes" id="UP000070168">
    <property type="component" value="Unassembled WGS sequence"/>
</dbReference>
<dbReference type="AlphaFoldDB" id="A0A135LKS3"/>
<evidence type="ECO:0000256" key="1">
    <source>
        <dbReference type="SAM" id="MobiDB-lite"/>
    </source>
</evidence>
<organism evidence="2 3">
    <name type="scientific">Penicillium patulum</name>
    <name type="common">Penicillium griseofulvum</name>
    <dbReference type="NCBI Taxonomy" id="5078"/>
    <lineage>
        <taxon>Eukaryota</taxon>
        <taxon>Fungi</taxon>
        <taxon>Dikarya</taxon>
        <taxon>Ascomycota</taxon>
        <taxon>Pezizomycotina</taxon>
        <taxon>Eurotiomycetes</taxon>
        <taxon>Eurotiomycetidae</taxon>
        <taxon>Eurotiales</taxon>
        <taxon>Aspergillaceae</taxon>
        <taxon>Penicillium</taxon>
    </lineage>
</organism>
<dbReference type="GeneID" id="63708562"/>
<evidence type="ECO:0000313" key="2">
    <source>
        <dbReference type="EMBL" id="KXG49581.1"/>
    </source>
</evidence>
<dbReference type="EMBL" id="LHQR01000048">
    <property type="protein sequence ID" value="KXG49581.1"/>
    <property type="molecule type" value="Genomic_DNA"/>
</dbReference>
<dbReference type="OrthoDB" id="4294304at2759"/>
<name>A0A135LKS3_PENPA</name>
<keyword evidence="3" id="KW-1185">Reference proteome</keyword>
<reference evidence="2 3" key="1">
    <citation type="journal article" date="2016" name="BMC Genomics">
        <title>Genome sequencing and secondary metabolism of the postharvest pathogen Penicillium griseofulvum.</title>
        <authorList>
            <person name="Banani H."/>
            <person name="Marcet-Houben M."/>
            <person name="Ballester A.R."/>
            <person name="Abbruscato P."/>
            <person name="Gonzalez-Candelas L."/>
            <person name="Gabaldon T."/>
            <person name="Spadaro D."/>
        </authorList>
    </citation>
    <scope>NUCLEOTIDE SEQUENCE [LARGE SCALE GENOMIC DNA]</scope>
    <source>
        <strain evidence="2 3">PG3</strain>
    </source>
</reference>
<feature type="region of interest" description="Disordered" evidence="1">
    <location>
        <begin position="1"/>
        <end position="28"/>
    </location>
</feature>
<comment type="caution">
    <text evidence="2">The sequence shown here is derived from an EMBL/GenBank/DDBJ whole genome shotgun (WGS) entry which is preliminary data.</text>
</comment>
<evidence type="ECO:0000313" key="3">
    <source>
        <dbReference type="Proteomes" id="UP000070168"/>
    </source>
</evidence>
<accession>A0A135LKS3</accession>
<proteinExistence type="predicted"/>
<gene>
    <name evidence="2" type="ORF">PGRI_055490</name>
</gene>
<protein>
    <submittedName>
        <fullName evidence="2">Uncharacterized protein</fullName>
    </submittedName>
</protein>
<dbReference type="RefSeq" id="XP_040648117.1">
    <property type="nucleotide sequence ID" value="XM_040793262.1"/>
</dbReference>
<sequence>MQEIPNFPQNLLDKVNAARHNPSGDSNAKYVFHVIHQNDDDDMDAFEEIDSEDEEMDSEDDVERQSTFDTLEEANNAALALFRSMYVDFFGQEEDMSNWYEEGTSDEKLNEVVWEVNDKGEVSLKAHETEDGMTYEIYVSAEKV</sequence>